<name>A0ABF7RCL8_RALSL</name>
<evidence type="ECO:0000313" key="1">
    <source>
        <dbReference type="EMBL" id="CEJ19332.1"/>
    </source>
</evidence>
<dbReference type="AlphaFoldDB" id="A0ABF7RCL8"/>
<gene>
    <name evidence="1" type="ORF">RSIPO_01490</name>
</gene>
<sequence length="35" mass="3599">MLTSTVWGDGLIDNPPNQPIAAGDTVAFLPFAGLV</sequence>
<dbReference type="EMBL" id="LN651282">
    <property type="protein sequence ID" value="CEJ19332.1"/>
    <property type="molecule type" value="Genomic_DNA"/>
</dbReference>
<dbReference type="Proteomes" id="UP000053470">
    <property type="component" value="Unassembled WGS sequence"/>
</dbReference>
<reference evidence="1" key="2">
    <citation type="submission" date="2022-04" db="EMBL/GenBank/DDBJ databases">
        <title>Genomic draft of R. solanacearum strain IPO1609, a phylotype IIB1/biovar 2/race 3 strain isolated from potato in Europe.</title>
        <authorList>
            <person name="Boucher C."/>
            <person name="Carrere S."/>
            <person name="Dossat C."/>
            <person name="Elbaz M."/>
            <person name="Genin S."/>
            <person name="Gouzy J."/>
            <person name="Prior P."/>
            <person name="Segurens B."/>
            <person name="Wincker P."/>
        </authorList>
    </citation>
    <scope>NUCLEOTIDE SEQUENCE</scope>
    <source>
        <strain evidence="1">IPO1609</strain>
    </source>
</reference>
<dbReference type="InterPro" id="IPR036688">
    <property type="entry name" value="MoeA_C_domain_IV_sf"/>
</dbReference>
<accession>A0ABF7RCL8</accession>
<dbReference type="SUPFAM" id="SSF63867">
    <property type="entry name" value="MoeA C-terminal domain-like"/>
    <property type="match status" value="1"/>
</dbReference>
<reference evidence="1" key="1">
    <citation type="submission" date="2014-11" db="EMBL/GenBank/DDBJ databases">
        <authorList>
            <person name="Genoscope - CEA"/>
        </authorList>
    </citation>
    <scope>NUCLEOTIDE SEQUENCE</scope>
    <source>
        <strain evidence="1">IPO1609</strain>
    </source>
</reference>
<proteinExistence type="predicted"/>
<protein>
    <submittedName>
        <fullName evidence="1">Molybdopterin biosynthesis moea (Partial sequence c terminus) protein</fullName>
    </submittedName>
</protein>
<keyword evidence="2" id="KW-1185">Reference proteome</keyword>
<evidence type="ECO:0000313" key="2">
    <source>
        <dbReference type="Proteomes" id="UP000053470"/>
    </source>
</evidence>
<organism evidence="1 2">
    <name type="scientific">Ralstonia solanacearum IPO1609</name>
    <dbReference type="NCBI Taxonomy" id="564066"/>
    <lineage>
        <taxon>Bacteria</taxon>
        <taxon>Pseudomonadati</taxon>
        <taxon>Pseudomonadota</taxon>
        <taxon>Betaproteobacteria</taxon>
        <taxon>Burkholderiales</taxon>
        <taxon>Burkholderiaceae</taxon>
        <taxon>Ralstonia</taxon>
        <taxon>Ralstonia solanacearum species complex</taxon>
    </lineage>
</organism>